<gene>
    <name evidence="2" type="ORF">C7383_102303</name>
</gene>
<proteinExistence type="predicted"/>
<dbReference type="Proteomes" id="UP000245412">
    <property type="component" value="Unassembled WGS sequence"/>
</dbReference>
<dbReference type="EMBL" id="QGGY01000002">
    <property type="protein sequence ID" value="PWJ78167.1"/>
    <property type="molecule type" value="Genomic_DNA"/>
</dbReference>
<comment type="caution">
    <text evidence="2">The sequence shown here is derived from an EMBL/GenBank/DDBJ whole genome shotgun (WGS) entry which is preliminary data.</text>
</comment>
<protein>
    <submittedName>
        <fullName evidence="2">Uncharacterized protein</fullName>
    </submittedName>
</protein>
<feature type="transmembrane region" description="Helical" evidence="1">
    <location>
        <begin position="20"/>
        <end position="39"/>
    </location>
</feature>
<keyword evidence="3" id="KW-1185">Reference proteome</keyword>
<evidence type="ECO:0000313" key="3">
    <source>
        <dbReference type="Proteomes" id="UP000245412"/>
    </source>
</evidence>
<evidence type="ECO:0000256" key="1">
    <source>
        <dbReference type="SAM" id="Phobius"/>
    </source>
</evidence>
<sequence>MDNKHKNENEQENSLTVASIIARGSTCACIGYAVGWWLTDDTLKSLTGLVVGFIIGIFLKKIMK</sequence>
<reference evidence="2 3" key="1">
    <citation type="submission" date="2018-05" db="EMBL/GenBank/DDBJ databases">
        <authorList>
            <person name="Goeker M."/>
            <person name="Huntemann M."/>
            <person name="Clum A."/>
            <person name="Pillay M."/>
            <person name="Palaniappan K."/>
            <person name="Varghese N."/>
            <person name="Mikhailova N."/>
            <person name="Stamatis D."/>
            <person name="Reddy T."/>
            <person name="Daum C."/>
            <person name="Shapiro N."/>
            <person name="Ivanova N."/>
            <person name="Kyrpides N."/>
            <person name="Woyke T."/>
        </authorList>
    </citation>
    <scope>NUCLEOTIDE SEQUENCE [LARGE SCALE GENOMIC DNA]</scope>
    <source>
        <strain evidence="2 3">DSM 26524</strain>
    </source>
</reference>
<keyword evidence="1" id="KW-1133">Transmembrane helix</keyword>
<evidence type="ECO:0000313" key="2">
    <source>
        <dbReference type="EMBL" id="PWJ78167.1"/>
    </source>
</evidence>
<name>A0AB73T8J5_9FIRM</name>
<dbReference type="RefSeq" id="WP_109625101.1">
    <property type="nucleotide sequence ID" value="NZ_CABJAT010000002.1"/>
</dbReference>
<feature type="transmembrane region" description="Helical" evidence="1">
    <location>
        <begin position="45"/>
        <end position="63"/>
    </location>
</feature>
<organism evidence="2 3">
    <name type="scientific">Murimonas intestini</name>
    <dbReference type="NCBI Taxonomy" id="1337051"/>
    <lineage>
        <taxon>Bacteria</taxon>
        <taxon>Bacillati</taxon>
        <taxon>Bacillota</taxon>
        <taxon>Clostridia</taxon>
        <taxon>Lachnospirales</taxon>
        <taxon>Lachnospiraceae</taxon>
        <taxon>Murimonas</taxon>
    </lineage>
</organism>
<keyword evidence="1" id="KW-0472">Membrane</keyword>
<keyword evidence="1" id="KW-0812">Transmembrane</keyword>
<dbReference type="AlphaFoldDB" id="A0AB73T8J5"/>
<accession>A0AB73T8J5</accession>